<dbReference type="EMBL" id="WHVB01000008">
    <property type="protein sequence ID" value="KAF8480446.1"/>
    <property type="molecule type" value="Genomic_DNA"/>
</dbReference>
<feature type="compositionally biased region" description="Basic and acidic residues" evidence="1">
    <location>
        <begin position="255"/>
        <end position="282"/>
    </location>
</feature>
<keyword evidence="3" id="KW-1185">Reference proteome</keyword>
<dbReference type="Proteomes" id="UP000759537">
    <property type="component" value="Unassembled WGS sequence"/>
</dbReference>
<organism evidence="2 3">
    <name type="scientific">Russula ochroleuca</name>
    <dbReference type="NCBI Taxonomy" id="152965"/>
    <lineage>
        <taxon>Eukaryota</taxon>
        <taxon>Fungi</taxon>
        <taxon>Dikarya</taxon>
        <taxon>Basidiomycota</taxon>
        <taxon>Agaricomycotina</taxon>
        <taxon>Agaricomycetes</taxon>
        <taxon>Russulales</taxon>
        <taxon>Russulaceae</taxon>
        <taxon>Russula</taxon>
    </lineage>
</organism>
<feature type="compositionally biased region" description="Low complexity" evidence="1">
    <location>
        <begin position="391"/>
        <end position="400"/>
    </location>
</feature>
<sequence length="706" mass="80500">MADDLEVDWGNDEEEFTLSRAYFDSVEMGHAIGGVETDDVEDAVSLGGDEEEEFAAYGARSNEQNTPSDKLLTTFSKRDARRRSASVGRYPRKEMSQVLPAPLPPSPQPETRQPTPKLTHALPPKPVVSSSIRAPPSTTAASPMSLPRKERRSNGSTTKKGDDASLSDKETKSSRTAGRDSRHRDSNADESSWTRPGSNATDSHPLHRDRARSVNDRESRPSIRRGDDCYRPSQRQVHNSSDEEGWEPNTYRPQPRHDARYRYDDRDRHHEYASEDRADRPTARTTRLSPEDEPLDRSRTGYRESNDSDSRRAHPRDRDTSPIRDDSSRRVPRRDDYPAYDSLDKGSRDYGDSSRRNSATAERSRYPESFNGRTNSVVLRDPHTQNQGPGRSSTLRRNSPSPRPRTRSPPYNRRDERRHSPPRYQEYLSDTSRHPPLRGRAESPPQRFRGPNRPDRRDTPPDLPQRRPRGISDVHDQDYAPKRRKMDDDSNLPPVRRGPVGADTYTPLETSTASTSPRSTGALDDLSRQRRREPLPPQSHRYKEASELTPRPPLSGTNRIMPQPQPSAQPHRHYPPSSKDNEVFPSRHPDADLSRLDRSRGSGRDPGYVYVDKFSRDDHMKVDSSYPPRGPYEDMRPQDLPNRTSAHNDAISRGAIPLNSHPRPRESMNAVPATPTVPAPMIVEKTHRRSRDRSPRHYHESRQITR</sequence>
<reference evidence="2" key="1">
    <citation type="submission" date="2019-10" db="EMBL/GenBank/DDBJ databases">
        <authorList>
            <consortium name="DOE Joint Genome Institute"/>
            <person name="Kuo A."/>
            <person name="Miyauchi S."/>
            <person name="Kiss E."/>
            <person name="Drula E."/>
            <person name="Kohler A."/>
            <person name="Sanchez-Garcia M."/>
            <person name="Andreopoulos B."/>
            <person name="Barry K.W."/>
            <person name="Bonito G."/>
            <person name="Buee M."/>
            <person name="Carver A."/>
            <person name="Chen C."/>
            <person name="Cichocki N."/>
            <person name="Clum A."/>
            <person name="Culley D."/>
            <person name="Crous P.W."/>
            <person name="Fauchery L."/>
            <person name="Girlanda M."/>
            <person name="Hayes R."/>
            <person name="Keri Z."/>
            <person name="LaButti K."/>
            <person name="Lipzen A."/>
            <person name="Lombard V."/>
            <person name="Magnuson J."/>
            <person name="Maillard F."/>
            <person name="Morin E."/>
            <person name="Murat C."/>
            <person name="Nolan M."/>
            <person name="Ohm R."/>
            <person name="Pangilinan J."/>
            <person name="Pereira M."/>
            <person name="Perotto S."/>
            <person name="Peter M."/>
            <person name="Riley R."/>
            <person name="Sitrit Y."/>
            <person name="Stielow B."/>
            <person name="Szollosi G."/>
            <person name="Zifcakova L."/>
            <person name="Stursova M."/>
            <person name="Spatafora J.W."/>
            <person name="Tedersoo L."/>
            <person name="Vaario L.-M."/>
            <person name="Yamada A."/>
            <person name="Yan M."/>
            <person name="Wang P."/>
            <person name="Xu J."/>
            <person name="Bruns T."/>
            <person name="Baldrian P."/>
            <person name="Vilgalys R."/>
            <person name="Henrissat B."/>
            <person name="Grigoriev I.V."/>
            <person name="Hibbett D."/>
            <person name="Nagy L.G."/>
            <person name="Martin F.M."/>
        </authorList>
    </citation>
    <scope>NUCLEOTIDE SEQUENCE</scope>
    <source>
        <strain evidence="2">Prilba</strain>
    </source>
</reference>
<feature type="compositionally biased region" description="Basic and acidic residues" evidence="1">
    <location>
        <begin position="295"/>
        <end position="355"/>
    </location>
</feature>
<feature type="compositionally biased region" description="Polar residues" evidence="1">
    <location>
        <begin position="61"/>
        <end position="75"/>
    </location>
</feature>
<gene>
    <name evidence="2" type="ORF">DFH94DRAFT_477634</name>
</gene>
<feature type="compositionally biased region" description="Basic and acidic residues" evidence="1">
    <location>
        <begin position="525"/>
        <end position="534"/>
    </location>
</feature>
<feature type="compositionally biased region" description="Basic and acidic residues" evidence="1">
    <location>
        <begin position="204"/>
        <end position="230"/>
    </location>
</feature>
<feature type="compositionally biased region" description="Low complexity" evidence="1">
    <location>
        <begin position="670"/>
        <end position="680"/>
    </location>
</feature>
<evidence type="ECO:0000313" key="3">
    <source>
        <dbReference type="Proteomes" id="UP000759537"/>
    </source>
</evidence>
<feature type="compositionally biased region" description="Basic and acidic residues" evidence="1">
    <location>
        <begin position="159"/>
        <end position="187"/>
    </location>
</feature>
<feature type="compositionally biased region" description="Basic and acidic residues" evidence="1">
    <location>
        <begin position="692"/>
        <end position="706"/>
    </location>
</feature>
<name>A0A9P5MWP0_9AGAM</name>
<feature type="compositionally biased region" description="Polar residues" evidence="1">
    <location>
        <begin position="128"/>
        <end position="142"/>
    </location>
</feature>
<dbReference type="AlphaFoldDB" id="A0A9P5MWP0"/>
<protein>
    <submittedName>
        <fullName evidence="2">Uncharacterized protein</fullName>
    </submittedName>
</protein>
<comment type="caution">
    <text evidence="2">The sequence shown here is derived from an EMBL/GenBank/DDBJ whole genome shotgun (WGS) entry which is preliminary data.</text>
</comment>
<feature type="compositionally biased region" description="Polar residues" evidence="1">
    <location>
        <begin position="189"/>
        <end position="202"/>
    </location>
</feature>
<feature type="compositionally biased region" description="Basic and acidic residues" evidence="1">
    <location>
        <begin position="470"/>
        <end position="488"/>
    </location>
</feature>
<evidence type="ECO:0000313" key="2">
    <source>
        <dbReference type="EMBL" id="KAF8480446.1"/>
    </source>
</evidence>
<dbReference type="OrthoDB" id="548295at2759"/>
<proteinExistence type="predicted"/>
<feature type="compositionally biased region" description="Basic and acidic residues" evidence="1">
    <location>
        <begin position="613"/>
        <end position="622"/>
    </location>
</feature>
<feature type="region of interest" description="Disordered" evidence="1">
    <location>
        <begin position="57"/>
        <end position="706"/>
    </location>
</feature>
<feature type="compositionally biased region" description="Polar residues" evidence="1">
    <location>
        <begin position="507"/>
        <end position="519"/>
    </location>
</feature>
<reference evidence="2" key="2">
    <citation type="journal article" date="2020" name="Nat. Commun.">
        <title>Large-scale genome sequencing of mycorrhizal fungi provides insights into the early evolution of symbiotic traits.</title>
        <authorList>
            <person name="Miyauchi S."/>
            <person name="Kiss E."/>
            <person name="Kuo A."/>
            <person name="Drula E."/>
            <person name="Kohler A."/>
            <person name="Sanchez-Garcia M."/>
            <person name="Morin E."/>
            <person name="Andreopoulos B."/>
            <person name="Barry K.W."/>
            <person name="Bonito G."/>
            <person name="Buee M."/>
            <person name="Carver A."/>
            <person name="Chen C."/>
            <person name="Cichocki N."/>
            <person name="Clum A."/>
            <person name="Culley D."/>
            <person name="Crous P.W."/>
            <person name="Fauchery L."/>
            <person name="Girlanda M."/>
            <person name="Hayes R.D."/>
            <person name="Keri Z."/>
            <person name="LaButti K."/>
            <person name="Lipzen A."/>
            <person name="Lombard V."/>
            <person name="Magnuson J."/>
            <person name="Maillard F."/>
            <person name="Murat C."/>
            <person name="Nolan M."/>
            <person name="Ohm R.A."/>
            <person name="Pangilinan J."/>
            <person name="Pereira M.F."/>
            <person name="Perotto S."/>
            <person name="Peter M."/>
            <person name="Pfister S."/>
            <person name="Riley R."/>
            <person name="Sitrit Y."/>
            <person name="Stielow J.B."/>
            <person name="Szollosi G."/>
            <person name="Zifcakova L."/>
            <person name="Stursova M."/>
            <person name="Spatafora J.W."/>
            <person name="Tedersoo L."/>
            <person name="Vaario L.M."/>
            <person name="Yamada A."/>
            <person name="Yan M."/>
            <person name="Wang P."/>
            <person name="Xu J."/>
            <person name="Bruns T."/>
            <person name="Baldrian P."/>
            <person name="Vilgalys R."/>
            <person name="Dunand C."/>
            <person name="Henrissat B."/>
            <person name="Grigoriev I.V."/>
            <person name="Hibbett D."/>
            <person name="Nagy L.G."/>
            <person name="Martin F.M."/>
        </authorList>
    </citation>
    <scope>NUCLEOTIDE SEQUENCE</scope>
    <source>
        <strain evidence="2">Prilba</strain>
    </source>
</reference>
<feature type="compositionally biased region" description="Basic and acidic residues" evidence="1">
    <location>
        <begin position="579"/>
        <end position="603"/>
    </location>
</feature>
<accession>A0A9P5MWP0</accession>
<evidence type="ECO:0000256" key="1">
    <source>
        <dbReference type="SAM" id="MobiDB-lite"/>
    </source>
</evidence>